<keyword evidence="8" id="KW-1185">Reference proteome</keyword>
<evidence type="ECO:0000313" key="7">
    <source>
        <dbReference type="EMBL" id="KNY25138.1"/>
    </source>
</evidence>
<comment type="caution">
    <text evidence="7">The sequence shown here is derived from an EMBL/GenBank/DDBJ whole genome shotgun (WGS) entry which is preliminary data.</text>
</comment>
<dbReference type="eggNOG" id="COG1187">
    <property type="taxonomic scope" value="Bacteria"/>
</dbReference>
<dbReference type="GO" id="GO:0120159">
    <property type="term" value="F:rRNA pseudouridine synthase activity"/>
    <property type="evidence" value="ECO:0007669"/>
    <property type="project" value="UniProtKB-ARBA"/>
</dbReference>
<comment type="similarity">
    <text evidence="1 5">Belongs to the pseudouridine synthase RsuA family.</text>
</comment>
<dbReference type="InterPro" id="IPR000748">
    <property type="entry name" value="PsdUridine_synth_RsuA/RluB/E/F"/>
</dbReference>
<dbReference type="Gene3D" id="3.30.70.1560">
    <property type="entry name" value="Alpha-L RNA-binding motif"/>
    <property type="match status" value="1"/>
</dbReference>
<dbReference type="InterPro" id="IPR006145">
    <property type="entry name" value="PsdUridine_synth_RsuA/RluA"/>
</dbReference>
<gene>
    <name evidence="7" type="ORF">Bccel_0395</name>
</gene>
<dbReference type="PATRIC" id="fig|398512.5.peg.415"/>
<dbReference type="Gene3D" id="3.30.70.580">
    <property type="entry name" value="Pseudouridine synthase I, catalytic domain, N-terminal subdomain"/>
    <property type="match status" value="1"/>
</dbReference>
<dbReference type="SMART" id="SM00363">
    <property type="entry name" value="S4"/>
    <property type="match status" value="1"/>
</dbReference>
<sequence>MTAVIFSHTLRKRISNMRLDKFLAQSSIGRRKNVRIYIKEGMVNVNGKVITVPAKEIDENSDIVEYDGKIVDYTEKVYYMFNKPSGCITAKKDTVNKTIFDYLDNAQMRGVFHVGRLDKDTEGLLLLTNDGEFEHKLMHPQKHIEKTYCFWALGSLDDEDKKRLEHGISIGKDAVLTKPAKIEIHKYGIYKDFRHEISIENLNNINSYLNNQTVISGYLTITEGRKHQVKRMLKAVGCHVIYLKRISIGGLLLDKSLKEGHYRPLTDLEMKLLFRNG</sequence>
<evidence type="ECO:0000313" key="8">
    <source>
        <dbReference type="Proteomes" id="UP000036923"/>
    </source>
</evidence>
<dbReference type="CDD" id="cd00165">
    <property type="entry name" value="S4"/>
    <property type="match status" value="1"/>
</dbReference>
<dbReference type="EMBL" id="LGTC01000001">
    <property type="protein sequence ID" value="KNY25138.1"/>
    <property type="molecule type" value="Genomic_DNA"/>
</dbReference>
<dbReference type="InterPro" id="IPR050343">
    <property type="entry name" value="RsuA_PseudoU_synthase"/>
</dbReference>
<evidence type="ECO:0000256" key="5">
    <source>
        <dbReference type="RuleBase" id="RU003887"/>
    </source>
</evidence>
<dbReference type="SUPFAM" id="SSF55174">
    <property type="entry name" value="Alpha-L RNA-binding motif"/>
    <property type="match status" value="1"/>
</dbReference>
<dbReference type="PROSITE" id="PS50889">
    <property type="entry name" value="S4"/>
    <property type="match status" value="1"/>
</dbReference>
<dbReference type="STRING" id="398512.Bccel_0395"/>
<feature type="domain" description="RNA-binding S4" evidence="6">
    <location>
        <begin position="17"/>
        <end position="80"/>
    </location>
</feature>
<dbReference type="InterPro" id="IPR002942">
    <property type="entry name" value="S4_RNA-bd"/>
</dbReference>
<dbReference type="GO" id="GO:0003723">
    <property type="term" value="F:RNA binding"/>
    <property type="evidence" value="ECO:0007669"/>
    <property type="project" value="UniProtKB-KW"/>
</dbReference>
<keyword evidence="2 4" id="KW-0694">RNA-binding</keyword>
<name>A0A0L6JHD6_9FIRM</name>
<dbReference type="GO" id="GO:0000455">
    <property type="term" value="P:enzyme-directed rRNA pseudouridine synthesis"/>
    <property type="evidence" value="ECO:0007669"/>
    <property type="project" value="UniProtKB-ARBA"/>
</dbReference>
<dbReference type="Proteomes" id="UP000036923">
    <property type="component" value="Unassembled WGS sequence"/>
</dbReference>
<dbReference type="InterPro" id="IPR020094">
    <property type="entry name" value="TruA/RsuA/RluB/E/F_N"/>
</dbReference>
<dbReference type="Gene3D" id="3.10.290.10">
    <property type="entry name" value="RNA-binding S4 domain"/>
    <property type="match status" value="1"/>
</dbReference>
<organism evidence="7 8">
    <name type="scientific">Pseudobacteroides cellulosolvens ATCC 35603 = DSM 2933</name>
    <dbReference type="NCBI Taxonomy" id="398512"/>
    <lineage>
        <taxon>Bacteria</taxon>
        <taxon>Bacillati</taxon>
        <taxon>Bacillota</taxon>
        <taxon>Clostridia</taxon>
        <taxon>Eubacteriales</taxon>
        <taxon>Oscillospiraceae</taxon>
        <taxon>Pseudobacteroides</taxon>
    </lineage>
</organism>
<evidence type="ECO:0000256" key="2">
    <source>
        <dbReference type="ARBA" id="ARBA00022884"/>
    </source>
</evidence>
<dbReference type="PANTHER" id="PTHR47683">
    <property type="entry name" value="PSEUDOURIDINE SYNTHASE FAMILY PROTEIN-RELATED"/>
    <property type="match status" value="1"/>
</dbReference>
<dbReference type="Pfam" id="PF00849">
    <property type="entry name" value="PseudoU_synth_2"/>
    <property type="match status" value="1"/>
</dbReference>
<dbReference type="EC" id="5.4.99.-" evidence="5"/>
<dbReference type="InterPro" id="IPR018496">
    <property type="entry name" value="PsdUridine_synth_RsuA/RluB_CS"/>
</dbReference>
<dbReference type="Pfam" id="PF01479">
    <property type="entry name" value="S4"/>
    <property type="match status" value="1"/>
</dbReference>
<evidence type="ECO:0000256" key="4">
    <source>
        <dbReference type="PROSITE-ProRule" id="PRU00182"/>
    </source>
</evidence>
<reference evidence="8" key="1">
    <citation type="submission" date="2015-07" db="EMBL/GenBank/DDBJ databases">
        <title>Near-Complete Genome Sequence of the Cellulolytic Bacterium Bacteroides (Pseudobacteroides) cellulosolvens ATCC 35603.</title>
        <authorList>
            <person name="Dassa B."/>
            <person name="Utturkar S.M."/>
            <person name="Klingeman D.M."/>
            <person name="Hurt R.A."/>
            <person name="Keller M."/>
            <person name="Xu J."/>
            <person name="Reddy Y.H.K."/>
            <person name="Borovok I."/>
            <person name="Grinberg I.R."/>
            <person name="Lamed R."/>
            <person name="Zhivin O."/>
            <person name="Bayer E.A."/>
            <person name="Brown S.D."/>
        </authorList>
    </citation>
    <scope>NUCLEOTIDE SEQUENCE [LARGE SCALE GENOMIC DNA]</scope>
    <source>
        <strain evidence="8">DSM 2933</strain>
    </source>
</reference>
<dbReference type="InterPro" id="IPR020103">
    <property type="entry name" value="PsdUridine_synth_cat_dom_sf"/>
</dbReference>
<dbReference type="PANTHER" id="PTHR47683:SF4">
    <property type="entry name" value="PSEUDOURIDINE SYNTHASE"/>
    <property type="match status" value="1"/>
</dbReference>
<proteinExistence type="inferred from homology"/>
<evidence type="ECO:0000259" key="6">
    <source>
        <dbReference type="SMART" id="SM00363"/>
    </source>
</evidence>
<dbReference type="AlphaFoldDB" id="A0A0L6JHD6"/>
<dbReference type="SUPFAM" id="SSF55120">
    <property type="entry name" value="Pseudouridine synthase"/>
    <property type="match status" value="1"/>
</dbReference>
<dbReference type="InterPro" id="IPR036986">
    <property type="entry name" value="S4_RNA-bd_sf"/>
</dbReference>
<evidence type="ECO:0000256" key="3">
    <source>
        <dbReference type="ARBA" id="ARBA00023235"/>
    </source>
</evidence>
<keyword evidence="3 5" id="KW-0413">Isomerase</keyword>
<accession>A0A0L6JHD6</accession>
<dbReference type="NCBIfam" id="TIGR00093">
    <property type="entry name" value="pseudouridine synthase"/>
    <property type="match status" value="1"/>
</dbReference>
<dbReference type="InterPro" id="IPR042092">
    <property type="entry name" value="PsdUridine_s_RsuA/RluB/E/F_cat"/>
</dbReference>
<evidence type="ECO:0000256" key="1">
    <source>
        <dbReference type="ARBA" id="ARBA00008348"/>
    </source>
</evidence>
<protein>
    <recommendedName>
        <fullName evidence="5">Pseudouridine synthase</fullName>
        <ecNumber evidence="5">5.4.99.-</ecNumber>
    </recommendedName>
</protein>
<dbReference type="PROSITE" id="PS01149">
    <property type="entry name" value="PSI_RSU"/>
    <property type="match status" value="1"/>
</dbReference>